<sequence length="308" mass="34739">MVLICPRIHFYEINDQPWFPQYLREKIQSCLTLAWTFRAPIVQKTSPAELVATTLDRTLSDRIWQYTYVDFCAGAGGPTPYIEKELNAQLSCRASDSPVLAPNGLIPRSPMARVVPFKDTAVQFVLTDIHPHIPDWTEASKRSENLSFIATPVDAANAPTDITSQEGKGIFRLYNLAFHHFDDDLGSAILKNTLETADGFGIFELQERTVSSFITMCLLGLLFFLITPFYFWRSPGHLFFTYVIPIIPAVLVFDGYVSSLRTRSPEEIQALMKKCGAPSDGWTIRSGHEQHTWPTGYLTWVIGVRGKN</sequence>
<evidence type="ECO:0000256" key="1">
    <source>
        <dbReference type="SAM" id="Phobius"/>
    </source>
</evidence>
<reference evidence="2 3" key="1">
    <citation type="journal article" date="2018" name="IMA Fungus">
        <title>IMA Genome-F 9: Draft genome sequence of Annulohypoxylon stygium, Aspergillus mulundensis, Berkeleyomyces basicola (syn. Thielaviopsis basicola), Ceratocystis smalleyi, two Cercospora beticola strains, Coleophoma cylindrospora, Fusarium fracticaudum, Phialophora cf. hyalina, and Morchella septimelata.</title>
        <authorList>
            <person name="Wingfield B.D."/>
            <person name="Bills G.F."/>
            <person name="Dong Y."/>
            <person name="Huang W."/>
            <person name="Nel W.J."/>
            <person name="Swalarsk-Parry B.S."/>
            <person name="Vaghefi N."/>
            <person name="Wilken P.M."/>
            <person name="An Z."/>
            <person name="de Beer Z.W."/>
            <person name="De Vos L."/>
            <person name="Chen L."/>
            <person name="Duong T.A."/>
            <person name="Gao Y."/>
            <person name="Hammerbacher A."/>
            <person name="Kikkert J.R."/>
            <person name="Li Y."/>
            <person name="Li H."/>
            <person name="Li K."/>
            <person name="Li Q."/>
            <person name="Liu X."/>
            <person name="Ma X."/>
            <person name="Naidoo K."/>
            <person name="Pethybridge S.J."/>
            <person name="Sun J."/>
            <person name="Steenkamp E.T."/>
            <person name="van der Nest M.A."/>
            <person name="van Wyk S."/>
            <person name="Wingfield M.J."/>
            <person name="Xiong C."/>
            <person name="Yue Q."/>
            <person name="Zhang X."/>
        </authorList>
    </citation>
    <scope>NUCLEOTIDE SEQUENCE [LARGE SCALE GENOMIC DNA]</scope>
    <source>
        <strain evidence="2 3">BP6252</strain>
    </source>
</reference>
<protein>
    <recommendedName>
        <fullName evidence="4">Methyltransferase type 11 domain-containing protein</fullName>
    </recommendedName>
</protein>
<keyword evidence="1" id="KW-0472">Membrane</keyword>
<dbReference type="EMBL" id="PDLM01000006">
    <property type="protein sequence ID" value="RDW75273.1"/>
    <property type="molecule type" value="Genomic_DNA"/>
</dbReference>
<evidence type="ECO:0000313" key="3">
    <source>
        <dbReference type="Proteomes" id="UP000256645"/>
    </source>
</evidence>
<keyword evidence="3" id="KW-1185">Reference proteome</keyword>
<comment type="caution">
    <text evidence="2">The sequence shown here is derived from an EMBL/GenBank/DDBJ whole genome shotgun (WGS) entry which is preliminary data.</text>
</comment>
<feature type="transmembrane region" description="Helical" evidence="1">
    <location>
        <begin position="238"/>
        <end position="257"/>
    </location>
</feature>
<keyword evidence="1" id="KW-0812">Transmembrane</keyword>
<dbReference type="AlphaFoldDB" id="A0A3D8RMK6"/>
<dbReference type="Proteomes" id="UP000256645">
    <property type="component" value="Unassembled WGS sequence"/>
</dbReference>
<evidence type="ECO:0000313" key="2">
    <source>
        <dbReference type="EMBL" id="RDW75273.1"/>
    </source>
</evidence>
<accession>A0A3D8RMK6</accession>
<evidence type="ECO:0008006" key="4">
    <source>
        <dbReference type="Google" id="ProtNLM"/>
    </source>
</evidence>
<feature type="transmembrane region" description="Helical" evidence="1">
    <location>
        <begin position="213"/>
        <end position="232"/>
    </location>
</feature>
<dbReference type="STRING" id="1849047.A0A3D8RMK6"/>
<organism evidence="2 3">
    <name type="scientific">Coleophoma cylindrospora</name>
    <dbReference type="NCBI Taxonomy" id="1849047"/>
    <lineage>
        <taxon>Eukaryota</taxon>
        <taxon>Fungi</taxon>
        <taxon>Dikarya</taxon>
        <taxon>Ascomycota</taxon>
        <taxon>Pezizomycotina</taxon>
        <taxon>Leotiomycetes</taxon>
        <taxon>Helotiales</taxon>
        <taxon>Dermateaceae</taxon>
        <taxon>Coleophoma</taxon>
    </lineage>
</organism>
<gene>
    <name evidence="2" type="ORF">BP6252_06415</name>
</gene>
<name>A0A3D8RMK6_9HELO</name>
<dbReference type="OrthoDB" id="2101715at2759"/>
<keyword evidence="1" id="KW-1133">Transmembrane helix</keyword>
<proteinExistence type="predicted"/>